<proteinExistence type="predicted"/>
<dbReference type="EMBL" id="MT144626">
    <property type="protein sequence ID" value="QJH95683.1"/>
    <property type="molecule type" value="Genomic_DNA"/>
</dbReference>
<evidence type="ECO:0008006" key="3">
    <source>
        <dbReference type="Google" id="ProtNLM"/>
    </source>
</evidence>
<dbReference type="AlphaFoldDB" id="A0A6M3XEV7"/>
<accession>A0A6M3XEV7</accession>
<reference evidence="2" key="1">
    <citation type="submission" date="2020-03" db="EMBL/GenBank/DDBJ databases">
        <title>The deep terrestrial virosphere.</title>
        <authorList>
            <person name="Holmfeldt K."/>
            <person name="Nilsson E."/>
            <person name="Simone D."/>
            <person name="Lopez-Fernandez M."/>
            <person name="Wu X."/>
            <person name="de Brujin I."/>
            <person name="Lundin D."/>
            <person name="Andersson A."/>
            <person name="Bertilsson S."/>
            <person name="Dopson M."/>
        </authorList>
    </citation>
    <scope>NUCLEOTIDE SEQUENCE</scope>
    <source>
        <strain evidence="1">MM415A00773</strain>
        <strain evidence="2">TM448B00502</strain>
    </source>
</reference>
<organism evidence="2">
    <name type="scientific">viral metagenome</name>
    <dbReference type="NCBI Taxonomy" id="1070528"/>
    <lineage>
        <taxon>unclassified sequences</taxon>
        <taxon>metagenomes</taxon>
        <taxon>organismal metagenomes</taxon>
    </lineage>
</organism>
<name>A0A6M3XEV7_9ZZZZ</name>
<protein>
    <recommendedName>
        <fullName evidence="3">Tail protein</fullName>
    </recommendedName>
</protein>
<evidence type="ECO:0000313" key="1">
    <source>
        <dbReference type="EMBL" id="QJA80147.1"/>
    </source>
</evidence>
<dbReference type="EMBL" id="MT142408">
    <property type="protein sequence ID" value="QJA80147.1"/>
    <property type="molecule type" value="Genomic_DNA"/>
</dbReference>
<sequence>MTASKQFKSFAIHKAYVAAYSASVAATWTEFPIVADGTLTLTVQEADVRDGEGSLDYTWYHTQDGMVTLRGKEASLRVLEMITGNDAVTSMAGKEKMYFGTDEELTPPLLRLKMVAKAVDEDDTEGYIIVIAYKARGRFPTINMSETTPGEISIEFRLLKSTVDDQAITVTSCLGHLEAVPAAFE</sequence>
<evidence type="ECO:0000313" key="2">
    <source>
        <dbReference type="EMBL" id="QJH95683.1"/>
    </source>
</evidence>
<gene>
    <name evidence="1" type="ORF">MM415A00773_0022</name>
    <name evidence="2" type="ORF">TM448B00502_0016</name>
</gene>